<accession>A0A913Y9V7</accession>
<keyword evidence="4" id="KW-0963">Cytoplasm</keyword>
<dbReference type="EnsemblMetazoa" id="XM_021061752.2">
    <property type="protein sequence ID" value="XP_020917411.1"/>
    <property type="gene ID" value="LOC110254722"/>
</dbReference>
<name>A0A913Y9V7_EXADI</name>
<dbReference type="InterPro" id="IPR018619">
    <property type="entry name" value="Hyccin"/>
</dbReference>
<evidence type="ECO:0000256" key="2">
    <source>
        <dbReference type="ARBA" id="ARBA00004514"/>
    </source>
</evidence>
<dbReference type="GO" id="GO:0046854">
    <property type="term" value="P:phosphatidylinositol phosphate biosynthetic process"/>
    <property type="evidence" value="ECO:0007669"/>
    <property type="project" value="TreeGrafter"/>
</dbReference>
<organism evidence="8 9">
    <name type="scientific">Exaiptasia diaphana</name>
    <name type="common">Tropical sea anemone</name>
    <name type="synonym">Aiptasia pulchella</name>
    <dbReference type="NCBI Taxonomy" id="2652724"/>
    <lineage>
        <taxon>Eukaryota</taxon>
        <taxon>Metazoa</taxon>
        <taxon>Cnidaria</taxon>
        <taxon>Anthozoa</taxon>
        <taxon>Hexacorallia</taxon>
        <taxon>Actiniaria</taxon>
        <taxon>Aiptasiidae</taxon>
        <taxon>Exaiptasia</taxon>
    </lineage>
</organism>
<evidence type="ECO:0000256" key="3">
    <source>
        <dbReference type="ARBA" id="ARBA00022475"/>
    </source>
</evidence>
<evidence type="ECO:0008006" key="10">
    <source>
        <dbReference type="Google" id="ProtNLM"/>
    </source>
</evidence>
<dbReference type="OMA" id="RPSIYHE"/>
<evidence type="ECO:0000256" key="1">
    <source>
        <dbReference type="ARBA" id="ARBA00004236"/>
    </source>
</evidence>
<dbReference type="Proteomes" id="UP000887567">
    <property type="component" value="Unplaced"/>
</dbReference>
<dbReference type="PANTHER" id="PTHR31220">
    <property type="entry name" value="HYCCIN RELATED"/>
    <property type="match status" value="1"/>
</dbReference>
<evidence type="ECO:0000313" key="8">
    <source>
        <dbReference type="EnsemblMetazoa" id="XP_020917411.1"/>
    </source>
</evidence>
<dbReference type="GeneID" id="110254722"/>
<dbReference type="GO" id="GO:0072659">
    <property type="term" value="P:protein localization to plasma membrane"/>
    <property type="evidence" value="ECO:0007669"/>
    <property type="project" value="TreeGrafter"/>
</dbReference>
<keyword evidence="5" id="KW-0472">Membrane</keyword>
<evidence type="ECO:0000313" key="9">
    <source>
        <dbReference type="Proteomes" id="UP000887567"/>
    </source>
</evidence>
<dbReference type="RefSeq" id="XP_020917411.1">
    <property type="nucleotide sequence ID" value="XM_021061752.2"/>
</dbReference>
<sequence>MEYDSRLYDILQECSTLTPQEAVQKLNKQEGFITTVISSLSDQYKKQAGHPIYSTLFELYRSKNKEARCFVLQFLPSIIWIYLSAKSRRDKQGYGRLEAILLSIYNAEVQDRNERKNQKSFRLPSLSRPSIYHESSVDIMSQSALTESALSRHELAETPILGPTKEISKVTASNRMSVLCVALRQYKKFILFLHKSSYDSFWLMAIRVAAAGFSSMCAPETTTCQLADVISNEELSRLANHPRIPLSAEYIQELIHSLYFLMYNGCAIQACRAIESLHFRACHSLLASANVLSNAVMHSLKTTNMMPQNGPLGLQVHRSDSHQTSQDYVKYPSAFITHGMVTALPIRDLRLADADVGDSEDNKPFQTHKKTNGTDYWQNSLPVTTSNIELTEMPNNEPDNAFTEDTTQNSDIYTTKL</sequence>
<evidence type="ECO:0000256" key="5">
    <source>
        <dbReference type="ARBA" id="ARBA00023136"/>
    </source>
</evidence>
<dbReference type="Pfam" id="PF09790">
    <property type="entry name" value="Hyccin"/>
    <property type="match status" value="1"/>
</dbReference>
<keyword evidence="3" id="KW-1003">Cell membrane</keyword>
<evidence type="ECO:0000256" key="6">
    <source>
        <dbReference type="ARBA" id="ARBA00034482"/>
    </source>
</evidence>
<reference evidence="8" key="1">
    <citation type="submission" date="2022-11" db="UniProtKB">
        <authorList>
            <consortium name="EnsemblMetazoa"/>
        </authorList>
    </citation>
    <scope>IDENTIFICATION</scope>
</reference>
<comment type="similarity">
    <text evidence="6">Belongs to the Hyccin family.</text>
</comment>
<evidence type="ECO:0000256" key="4">
    <source>
        <dbReference type="ARBA" id="ARBA00022490"/>
    </source>
</evidence>
<evidence type="ECO:0000256" key="7">
    <source>
        <dbReference type="SAM" id="MobiDB-lite"/>
    </source>
</evidence>
<comment type="subcellular location">
    <subcellularLocation>
        <location evidence="1">Cell membrane</location>
    </subcellularLocation>
    <subcellularLocation>
        <location evidence="2">Cytoplasm</location>
        <location evidence="2">Cytosol</location>
    </subcellularLocation>
</comment>
<dbReference type="GO" id="GO:0005886">
    <property type="term" value="C:plasma membrane"/>
    <property type="evidence" value="ECO:0007669"/>
    <property type="project" value="UniProtKB-SubCell"/>
</dbReference>
<keyword evidence="9" id="KW-1185">Reference proteome</keyword>
<proteinExistence type="inferred from homology"/>
<protein>
    <recommendedName>
        <fullName evidence="10">Hyccin</fullName>
    </recommendedName>
</protein>
<dbReference type="OrthoDB" id="18937at2759"/>
<dbReference type="AlphaFoldDB" id="A0A913Y9V7"/>
<dbReference type="KEGG" id="epa:110254722"/>
<dbReference type="PANTHER" id="PTHR31220:SF1">
    <property type="entry name" value="GH21176P"/>
    <property type="match status" value="1"/>
</dbReference>
<feature type="region of interest" description="Disordered" evidence="7">
    <location>
        <begin position="394"/>
        <end position="417"/>
    </location>
</feature>
<dbReference type="GO" id="GO:0005829">
    <property type="term" value="C:cytosol"/>
    <property type="evidence" value="ECO:0007669"/>
    <property type="project" value="UniProtKB-SubCell"/>
</dbReference>